<feature type="transmembrane region" description="Helical" evidence="1">
    <location>
        <begin position="20"/>
        <end position="38"/>
    </location>
</feature>
<dbReference type="Proteomes" id="UP000265566">
    <property type="component" value="Chromosome 1"/>
</dbReference>
<proteinExistence type="predicted"/>
<evidence type="ECO:0000313" key="3">
    <source>
        <dbReference type="EMBL" id="RHN79464.1"/>
    </source>
</evidence>
<dbReference type="InterPro" id="IPR036259">
    <property type="entry name" value="MFS_trans_sf"/>
</dbReference>
<protein>
    <submittedName>
        <fullName evidence="2">Putative proton-dependent oligopeptide transporter family</fullName>
    </submittedName>
</protein>
<keyword evidence="1" id="KW-1133">Transmembrane helix</keyword>
<gene>
    <name evidence="2" type="ORF">MtrunA17_Chr1g0177601</name>
    <name evidence="3" type="ORF">MtrunA17_Chr1g0177621</name>
</gene>
<keyword evidence="1" id="KW-0472">Membrane</keyword>
<dbReference type="Gene3D" id="1.20.1250.20">
    <property type="entry name" value="MFS general substrate transporter like domains"/>
    <property type="match status" value="1"/>
</dbReference>
<reference evidence="2" key="1">
    <citation type="journal article" date="2018" name="Nat. Plants">
        <title>Whole-genome landscape of Medicago truncatula symbiotic genes.</title>
        <authorList>
            <person name="Pecrix Y."/>
            <person name="Gamas P."/>
            <person name="Carrere S."/>
        </authorList>
    </citation>
    <scope>NUCLEOTIDE SEQUENCE</scope>
    <source>
        <tissue evidence="2">Leaves</tissue>
    </source>
</reference>
<accession>A0A396JPV1</accession>
<evidence type="ECO:0000313" key="2">
    <source>
        <dbReference type="EMBL" id="RHN79462.1"/>
    </source>
</evidence>
<sequence>MILYLMGPYNLHLGQANQILLLFAAASKFMPVVGAFIADSYLGRFLSVGLGSAVSFLLRSLRF</sequence>
<dbReference type="EMBL" id="PSQE01000001">
    <property type="protein sequence ID" value="RHN79464.1"/>
    <property type="molecule type" value="Genomic_DNA"/>
</dbReference>
<dbReference type="AlphaFoldDB" id="A0A396JPV1"/>
<dbReference type="Gramene" id="rna3258">
    <property type="protein sequence ID" value="RHN79464.1"/>
    <property type="gene ID" value="gene3258"/>
</dbReference>
<evidence type="ECO:0000256" key="1">
    <source>
        <dbReference type="SAM" id="Phobius"/>
    </source>
</evidence>
<name>A0A396JPV1_MEDTR</name>
<comment type="caution">
    <text evidence="2">The sequence shown here is derived from an EMBL/GenBank/DDBJ whole genome shotgun (WGS) entry which is preliminary data.</text>
</comment>
<keyword evidence="1" id="KW-0812">Transmembrane</keyword>
<dbReference type="Gramene" id="rna3256">
    <property type="protein sequence ID" value="RHN79462.1"/>
    <property type="gene ID" value="gene3256"/>
</dbReference>
<organism evidence="2">
    <name type="scientific">Medicago truncatula</name>
    <name type="common">Barrel medic</name>
    <name type="synonym">Medicago tribuloides</name>
    <dbReference type="NCBI Taxonomy" id="3880"/>
    <lineage>
        <taxon>Eukaryota</taxon>
        <taxon>Viridiplantae</taxon>
        <taxon>Streptophyta</taxon>
        <taxon>Embryophyta</taxon>
        <taxon>Tracheophyta</taxon>
        <taxon>Spermatophyta</taxon>
        <taxon>Magnoliopsida</taxon>
        <taxon>eudicotyledons</taxon>
        <taxon>Gunneridae</taxon>
        <taxon>Pentapetalae</taxon>
        <taxon>rosids</taxon>
        <taxon>fabids</taxon>
        <taxon>Fabales</taxon>
        <taxon>Fabaceae</taxon>
        <taxon>Papilionoideae</taxon>
        <taxon>50 kb inversion clade</taxon>
        <taxon>NPAAA clade</taxon>
        <taxon>Hologalegina</taxon>
        <taxon>IRL clade</taxon>
        <taxon>Trifolieae</taxon>
        <taxon>Medicago</taxon>
    </lineage>
</organism>
<dbReference type="EMBL" id="PSQE01000001">
    <property type="protein sequence ID" value="RHN79462.1"/>
    <property type="molecule type" value="Genomic_DNA"/>
</dbReference>